<dbReference type="AlphaFoldDB" id="A0A095AJV6"/>
<feature type="domain" description="PID" evidence="4">
    <location>
        <begin position="487"/>
        <end position="558"/>
    </location>
</feature>
<dbReference type="InterPro" id="IPR001680">
    <property type="entry name" value="WD40_rpt"/>
</dbReference>
<keyword evidence="2" id="KW-0677">Repeat</keyword>
<gene>
    <name evidence="5" type="ORF">MS3_02530</name>
</gene>
<dbReference type="InterPro" id="IPR011993">
    <property type="entry name" value="PH-like_dom_sf"/>
</dbReference>
<evidence type="ECO:0000256" key="3">
    <source>
        <dbReference type="SAM" id="MobiDB-lite"/>
    </source>
</evidence>
<dbReference type="GO" id="GO:0045717">
    <property type="term" value="P:negative regulation of fatty acid biosynthetic process"/>
    <property type="evidence" value="ECO:0007669"/>
    <property type="project" value="TreeGrafter"/>
</dbReference>
<feature type="compositionally biased region" description="Low complexity" evidence="3">
    <location>
        <begin position="203"/>
        <end position="212"/>
    </location>
</feature>
<dbReference type="InterPro" id="IPR015943">
    <property type="entry name" value="WD40/YVTN_repeat-like_dom_sf"/>
</dbReference>
<evidence type="ECO:0000259" key="4">
    <source>
        <dbReference type="PROSITE" id="PS01179"/>
    </source>
</evidence>
<dbReference type="EMBL" id="KL250602">
    <property type="protein sequence ID" value="KGB34326.1"/>
    <property type="molecule type" value="Genomic_DNA"/>
</dbReference>
<feature type="compositionally biased region" description="Low complexity" evidence="3">
    <location>
        <begin position="267"/>
        <end position="278"/>
    </location>
</feature>
<dbReference type="GO" id="GO:0080008">
    <property type="term" value="C:Cul4-RING E3 ubiquitin ligase complex"/>
    <property type="evidence" value="ECO:0007669"/>
    <property type="project" value="TreeGrafter"/>
</dbReference>
<dbReference type="InterPro" id="IPR036322">
    <property type="entry name" value="WD40_repeat_dom_sf"/>
</dbReference>
<accession>A0A095AJV6</accession>
<evidence type="ECO:0000256" key="1">
    <source>
        <dbReference type="ARBA" id="ARBA00022574"/>
    </source>
</evidence>
<dbReference type="Gene3D" id="2.130.10.10">
    <property type="entry name" value="YVTN repeat-like/Quinoprotein amine dehydrogenase"/>
    <property type="match status" value="1"/>
</dbReference>
<feature type="region of interest" description="Disordered" evidence="3">
    <location>
        <begin position="245"/>
        <end position="278"/>
    </location>
</feature>
<dbReference type="PANTHER" id="PTHR15574">
    <property type="entry name" value="WD REPEAT DOMAIN-CONTAINING FAMILY"/>
    <property type="match status" value="1"/>
</dbReference>
<dbReference type="InterPro" id="IPR006020">
    <property type="entry name" value="PTB/PI_dom"/>
</dbReference>
<dbReference type="Gene3D" id="2.30.29.30">
    <property type="entry name" value="Pleckstrin-homology domain (PH domain)/Phosphotyrosine-binding domain (PTB)"/>
    <property type="match status" value="1"/>
</dbReference>
<feature type="region of interest" description="Disordered" evidence="3">
    <location>
        <begin position="195"/>
        <end position="223"/>
    </location>
</feature>
<dbReference type="SUPFAM" id="SSF50729">
    <property type="entry name" value="PH domain-like"/>
    <property type="match status" value="1"/>
</dbReference>
<sequence>MPTCFITLSHDHSATLLDTRITSVHKSPSCSRGCFNNTNSPWVSNFSVVNQLKFHFPVTAGDIHPLNGCRSIALATADGFVRLFDIRKLVSTLSSAAVGDPPQPMPFRVARPLGLPAKINSTKTFRLDYGPGHITSVKFEPIYDKDHTQFWLPTGRKQSLSSNLGGKHLLVSHMYAPIFLYDLCSEETLSDSEVQRPDWLPNTDTCSPSSETESPRSSEDSLISDPNIRLTVALYRWLTQHRSRTDENAVDEASTEPQAVSSSPAESTSGQTSYTGSQREQKLPIDYLTDAYISDIINSSPRCREIMKYRGRECCSTVVKVSTFWGRNFILSGSECGHLIAWDRNTGKPALAIKADTSVVNRIIPHPLFPMIAVSGIDRSIKIIEPDPNIYEQSDVDDGDDHGESAFMKVVKQHEEEASQLCQANEIRTKKMLSSGNNHLDSIARLRAGREDNIFQDEVEVSSDTSEKEAKESKTHGSLENFVPQIYRAKFFGNTSVSEPRGDFICESSLGLLKTQLLTSKLHKKRIRIRVDTSGISVIGSRNSTLHHVHKFENITFIWTDPCDLQSCGIIVKQPLIGDNVHQFYGYKLYQNDILSKSEHSTDTRIFDTTEENNPDLIQLIDISDNTVSPHQKNADNENIQKQYTSNGHNSPYNKDGEKNWITFDDHFENQGISWENSTPKNLMSQNLHNQPFGNNDLHFFSQINMNNQMSKHNSSPFMEMTKCTTQNTPYLKSYSTTANIWSNIPPAIQTTKISPMDDNFCSWTTTQHIQTKPNNVYTNNKNVTNNPFYNLPVGDTHLNVKQTSPLDTIFDIKLFN</sequence>
<dbReference type="PROSITE" id="PS01179">
    <property type="entry name" value="PID"/>
    <property type="match status" value="1"/>
</dbReference>
<proteinExistence type="predicted"/>
<evidence type="ECO:0000313" key="5">
    <source>
        <dbReference type="EMBL" id="KGB34326.1"/>
    </source>
</evidence>
<feature type="compositionally biased region" description="Polar residues" evidence="3">
    <location>
        <begin position="255"/>
        <end position="266"/>
    </location>
</feature>
<name>A0A095AJV6_SCHHA</name>
<dbReference type="InterPro" id="IPR045151">
    <property type="entry name" value="DCAF8"/>
</dbReference>
<dbReference type="STRING" id="6185.A0A095AJV6"/>
<protein>
    <submittedName>
        <fullName evidence="5">DDB1-and CUL4-associated factor 6</fullName>
    </submittedName>
</protein>
<reference evidence="5" key="1">
    <citation type="journal article" date="2012" name="Nat. Genet.">
        <title>Whole-genome sequence of Schistosoma haematobium.</title>
        <authorList>
            <person name="Young N.D."/>
            <person name="Jex A.R."/>
            <person name="Li B."/>
            <person name="Liu S."/>
            <person name="Yang L."/>
            <person name="Xiong Z."/>
            <person name="Li Y."/>
            <person name="Cantacessi C."/>
            <person name="Hall R.S."/>
            <person name="Xu X."/>
            <person name="Chen F."/>
            <person name="Wu X."/>
            <person name="Zerlotini A."/>
            <person name="Oliveira G."/>
            <person name="Hofmann A."/>
            <person name="Zhang G."/>
            <person name="Fang X."/>
            <person name="Kang Y."/>
            <person name="Campbell B.E."/>
            <person name="Loukas A."/>
            <person name="Ranganathan S."/>
            <person name="Rollinson D."/>
            <person name="Rinaldi G."/>
            <person name="Brindley P.J."/>
            <person name="Yang H."/>
            <person name="Wang J."/>
            <person name="Wang J."/>
            <person name="Gasser R.B."/>
        </authorList>
    </citation>
    <scope>NUCLEOTIDE SEQUENCE [LARGE SCALE GENOMIC DNA]</scope>
</reference>
<keyword evidence="1" id="KW-0853">WD repeat</keyword>
<evidence type="ECO:0000256" key="2">
    <source>
        <dbReference type="ARBA" id="ARBA00022737"/>
    </source>
</evidence>
<dbReference type="SUPFAM" id="SSF50978">
    <property type="entry name" value="WD40 repeat-like"/>
    <property type="match status" value="1"/>
</dbReference>
<dbReference type="SMART" id="SM00320">
    <property type="entry name" value="WD40"/>
    <property type="match status" value="3"/>
</dbReference>
<dbReference type="GO" id="GO:0005737">
    <property type="term" value="C:cytoplasm"/>
    <property type="evidence" value="ECO:0007669"/>
    <property type="project" value="TreeGrafter"/>
</dbReference>
<dbReference type="PANTHER" id="PTHR15574:SF40">
    <property type="entry name" value="WD AND TETRATRICOPEPTIDE REPEATS PROTEIN 1"/>
    <property type="match status" value="1"/>
</dbReference>
<organism evidence="5">
    <name type="scientific">Schistosoma haematobium</name>
    <name type="common">Blood fluke</name>
    <dbReference type="NCBI Taxonomy" id="6185"/>
    <lineage>
        <taxon>Eukaryota</taxon>
        <taxon>Metazoa</taxon>
        <taxon>Spiralia</taxon>
        <taxon>Lophotrochozoa</taxon>
        <taxon>Platyhelminthes</taxon>
        <taxon>Trematoda</taxon>
        <taxon>Digenea</taxon>
        <taxon>Strigeidida</taxon>
        <taxon>Schistosomatoidea</taxon>
        <taxon>Schistosomatidae</taxon>
        <taxon>Schistosoma</taxon>
    </lineage>
</organism>